<gene>
    <name evidence="3" type="ORF">RM423_00615</name>
</gene>
<dbReference type="SMART" id="SM00855">
    <property type="entry name" value="PGAM"/>
    <property type="match status" value="1"/>
</dbReference>
<dbReference type="InterPro" id="IPR013078">
    <property type="entry name" value="His_Pase_superF_clade-1"/>
</dbReference>
<dbReference type="Pfam" id="PF00300">
    <property type="entry name" value="His_Phos_1"/>
    <property type="match status" value="1"/>
</dbReference>
<dbReference type="PANTHER" id="PTHR43222:SF9">
    <property type="entry name" value="8-OXO-(D)GTP PHOSPHATASE"/>
    <property type="match status" value="1"/>
</dbReference>
<dbReference type="RefSeq" id="WP_311421048.1">
    <property type="nucleotide sequence ID" value="NZ_JAVREH010000001.1"/>
</dbReference>
<dbReference type="Gene3D" id="3.90.79.10">
    <property type="entry name" value="Nucleoside Triphosphate Pyrophosphohydrolase"/>
    <property type="match status" value="1"/>
</dbReference>
<dbReference type="PROSITE" id="PS51462">
    <property type="entry name" value="NUDIX"/>
    <property type="match status" value="1"/>
</dbReference>
<dbReference type="InterPro" id="IPR015797">
    <property type="entry name" value="NUDIX_hydrolase-like_dom_sf"/>
</dbReference>
<accession>A0ABU2J5A0</accession>
<comment type="caution">
    <text evidence="3">The sequence shown here is derived from an EMBL/GenBank/DDBJ whole genome shotgun (WGS) entry which is preliminary data.</text>
</comment>
<protein>
    <submittedName>
        <fullName evidence="3">NUDIX domain-containing protein</fullName>
    </submittedName>
</protein>
<dbReference type="Gene3D" id="3.40.50.1240">
    <property type="entry name" value="Phosphoglycerate mutase-like"/>
    <property type="match status" value="1"/>
</dbReference>
<dbReference type="CDD" id="cd03673">
    <property type="entry name" value="NUDIX_Ap6A_hydrolase"/>
    <property type="match status" value="1"/>
</dbReference>
<evidence type="ECO:0000313" key="4">
    <source>
        <dbReference type="Proteomes" id="UP001183176"/>
    </source>
</evidence>
<dbReference type="InterPro" id="IPR020084">
    <property type="entry name" value="NUDIX_hydrolase_CS"/>
</dbReference>
<organism evidence="3 4">
    <name type="scientific">Jatrophihabitans lederbergiae</name>
    <dbReference type="NCBI Taxonomy" id="3075547"/>
    <lineage>
        <taxon>Bacteria</taxon>
        <taxon>Bacillati</taxon>
        <taxon>Actinomycetota</taxon>
        <taxon>Actinomycetes</taxon>
        <taxon>Jatrophihabitantales</taxon>
        <taxon>Jatrophihabitantaceae</taxon>
        <taxon>Jatrophihabitans</taxon>
    </lineage>
</organism>
<dbReference type="PROSITE" id="PS00893">
    <property type="entry name" value="NUDIX_BOX"/>
    <property type="match status" value="1"/>
</dbReference>
<name>A0ABU2J5A0_9ACTN</name>
<evidence type="ECO:0000313" key="3">
    <source>
        <dbReference type="EMBL" id="MDT0259888.1"/>
    </source>
</evidence>
<dbReference type="InterPro" id="IPR029033">
    <property type="entry name" value="His_PPase_superfam"/>
</dbReference>
<evidence type="ECO:0000259" key="2">
    <source>
        <dbReference type="PROSITE" id="PS51462"/>
    </source>
</evidence>
<dbReference type="InterPro" id="IPR000086">
    <property type="entry name" value="NUDIX_hydrolase_dom"/>
</dbReference>
<dbReference type="SUPFAM" id="SSF55811">
    <property type="entry name" value="Nudix"/>
    <property type="match status" value="1"/>
</dbReference>
<proteinExistence type="predicted"/>
<evidence type="ECO:0000256" key="1">
    <source>
        <dbReference type="ARBA" id="ARBA00022801"/>
    </source>
</evidence>
<dbReference type="PANTHER" id="PTHR43222">
    <property type="entry name" value="NUDIX HYDROLASE 23"/>
    <property type="match status" value="1"/>
</dbReference>
<feature type="domain" description="Nudix hydrolase" evidence="2">
    <location>
        <begin position="8"/>
        <end position="135"/>
    </location>
</feature>
<dbReference type="SUPFAM" id="SSF53254">
    <property type="entry name" value="Phosphoglycerate mutase-like"/>
    <property type="match status" value="1"/>
</dbReference>
<dbReference type="Proteomes" id="UP001183176">
    <property type="component" value="Unassembled WGS sequence"/>
</dbReference>
<keyword evidence="4" id="KW-1185">Reference proteome</keyword>
<dbReference type="Pfam" id="PF00293">
    <property type="entry name" value="NUDIX"/>
    <property type="match status" value="1"/>
</dbReference>
<sequence length="295" mass="32007">MTGSPRRKATPAAGGVLWRHDGPDLLVAVAHRPKYDDWSLPKGKLQPGEHVLAAAAREVCEETGARVEVGRRLACVEYPVDSDALKTVHFWAMRHRGGEHTANDEVDSLRWLTIAEAAKLMTYPIDRGVLADFARLPADTRTLLLVRHARAGKRSEYDGDDRLRPLDKVGRRDARALAPLLALFGPRRVLSADRVRCEQTVAPLADCLGLAVTSAPLLSDEGYAADPPQALGSVRSLMHEPGTSVVCSQGSAIPALLDELGVQSPRHPTRKGSAWALSTSRGAVVAADYYPRPKR</sequence>
<reference evidence="4" key="1">
    <citation type="submission" date="2023-07" db="EMBL/GenBank/DDBJ databases">
        <title>30 novel species of actinomycetes from the DSMZ collection.</title>
        <authorList>
            <person name="Nouioui I."/>
        </authorList>
    </citation>
    <scope>NUCLEOTIDE SEQUENCE [LARGE SCALE GENOMIC DNA]</scope>
    <source>
        <strain evidence="4">DSM 44399</strain>
    </source>
</reference>
<keyword evidence="1" id="KW-0378">Hydrolase</keyword>
<dbReference type="EMBL" id="JAVREH010000001">
    <property type="protein sequence ID" value="MDT0259888.1"/>
    <property type="molecule type" value="Genomic_DNA"/>
</dbReference>